<keyword evidence="5 8" id="KW-0663">Pyridoxal phosphate</keyword>
<dbReference type="GO" id="GO:0006534">
    <property type="term" value="P:cysteine metabolic process"/>
    <property type="evidence" value="ECO:0007669"/>
    <property type="project" value="UniProtKB-UniRule"/>
</dbReference>
<evidence type="ECO:0000256" key="7">
    <source>
        <dbReference type="RuleBase" id="RU004504"/>
    </source>
</evidence>
<comment type="similarity">
    <text evidence="2 8">Belongs to the class-V pyridoxal-phosphate-dependent aminotransferase family. Csd subfamily.</text>
</comment>
<sequence>MYDIDTIRADFPILSREVNGKPLTYLDNGASAQKPRVVIDAITRAYAEEYSNVHRGLHFLSNLSTERYEAVRGTISKFLNAGDENTIVLNSGTTEGINLVAYGWAMPRFQPGDEIVLSVMEHHANIVPWHFLRERQGVVLKWVDVAADGSLDPQAVIDAIGAKTKLVAVTQCSNVLGTVVDVKSITQGAHAKGVPVLVDGSQGAVHMPVDVQDIGCDFYAITGHKLYGPTGSGAIYIRPERMAEMQPFLGGGDMIKEVCKDRVIYNDPPMKFEAGTPGIVQTIGLGVALDYMMGLGLDNIASHEASLRAYAEQRFSGLNWLNIQGQAAGKAAIFSFTMEGAAHPHDISTILDKRGVAVRAGHHCAGPLMDHLGVTATCRASFGLYNTTDEIDTLIDALELAHELFS</sequence>
<evidence type="ECO:0000259" key="9">
    <source>
        <dbReference type="Pfam" id="PF00266"/>
    </source>
</evidence>
<dbReference type="GO" id="GO:0030170">
    <property type="term" value="F:pyridoxal phosphate binding"/>
    <property type="evidence" value="ECO:0007669"/>
    <property type="project" value="UniProtKB-UniRule"/>
</dbReference>
<dbReference type="AlphaFoldDB" id="A0A9Y2KY47"/>
<dbReference type="PROSITE" id="PS00595">
    <property type="entry name" value="AA_TRANSFER_CLASS_5"/>
    <property type="match status" value="1"/>
</dbReference>
<evidence type="ECO:0000256" key="8">
    <source>
        <dbReference type="RuleBase" id="RU004506"/>
    </source>
</evidence>
<comment type="function">
    <text evidence="8">Catalyzes the removal of elemental sulfur and selenium atoms from L-cysteine, L-cystine, L-selenocysteine, and L-selenocystine to produce L-alanine.</text>
</comment>
<keyword evidence="4 8" id="KW-0808">Transferase</keyword>
<dbReference type="InterPro" id="IPR010970">
    <property type="entry name" value="Cys_dSase_SufS"/>
</dbReference>
<dbReference type="CDD" id="cd06453">
    <property type="entry name" value="SufS_like"/>
    <property type="match status" value="1"/>
</dbReference>
<protein>
    <recommendedName>
        <fullName evidence="3 8">Cysteine desulfurase</fullName>
        <ecNumber evidence="3 8">2.8.1.7</ecNumber>
    </recommendedName>
</protein>
<accession>A0A9Y2KY47</accession>
<keyword evidence="11" id="KW-1185">Reference proteome</keyword>
<dbReference type="SUPFAM" id="SSF53383">
    <property type="entry name" value="PLP-dependent transferases"/>
    <property type="match status" value="1"/>
</dbReference>
<dbReference type="NCBIfam" id="TIGR01979">
    <property type="entry name" value="sufS"/>
    <property type="match status" value="1"/>
</dbReference>
<comment type="catalytic activity">
    <reaction evidence="6 8">
        <text>(sulfur carrier)-H + L-cysteine = (sulfur carrier)-SH + L-alanine</text>
        <dbReference type="Rhea" id="RHEA:43892"/>
        <dbReference type="Rhea" id="RHEA-COMP:14737"/>
        <dbReference type="Rhea" id="RHEA-COMP:14739"/>
        <dbReference type="ChEBI" id="CHEBI:29917"/>
        <dbReference type="ChEBI" id="CHEBI:35235"/>
        <dbReference type="ChEBI" id="CHEBI:57972"/>
        <dbReference type="ChEBI" id="CHEBI:64428"/>
        <dbReference type="EC" id="2.8.1.7"/>
    </reaction>
</comment>
<dbReference type="Proteomes" id="UP001238334">
    <property type="component" value="Chromosome"/>
</dbReference>
<evidence type="ECO:0000256" key="3">
    <source>
        <dbReference type="ARBA" id="ARBA00012239"/>
    </source>
</evidence>
<reference evidence="10 11" key="1">
    <citation type="submission" date="2023-06" db="EMBL/GenBank/DDBJ databases">
        <title>Parasedimentitalea psychrophila sp. nov., a psychrophilic bacterium isolated from deep-sea sediment.</title>
        <authorList>
            <person name="Li A."/>
        </authorList>
    </citation>
    <scope>NUCLEOTIDE SEQUENCE [LARGE SCALE GENOMIC DNA]</scope>
    <source>
        <strain evidence="10 11">QS115</strain>
    </source>
</reference>
<dbReference type="Gene3D" id="3.90.1150.10">
    <property type="entry name" value="Aspartate Aminotransferase, domain 1"/>
    <property type="match status" value="1"/>
</dbReference>
<name>A0A9Y2KY47_9RHOB</name>
<dbReference type="InterPro" id="IPR015422">
    <property type="entry name" value="PyrdxlP-dep_Trfase_small"/>
</dbReference>
<dbReference type="GO" id="GO:0031071">
    <property type="term" value="F:cysteine desulfurase activity"/>
    <property type="evidence" value="ECO:0007669"/>
    <property type="project" value="UniProtKB-UniRule"/>
</dbReference>
<evidence type="ECO:0000313" key="10">
    <source>
        <dbReference type="EMBL" id="WIY24823.1"/>
    </source>
</evidence>
<evidence type="ECO:0000256" key="2">
    <source>
        <dbReference type="ARBA" id="ARBA00010447"/>
    </source>
</evidence>
<evidence type="ECO:0000256" key="5">
    <source>
        <dbReference type="ARBA" id="ARBA00022898"/>
    </source>
</evidence>
<dbReference type="Gene3D" id="3.40.640.10">
    <property type="entry name" value="Type I PLP-dependent aspartate aminotransferase-like (Major domain)"/>
    <property type="match status" value="1"/>
</dbReference>
<proteinExistence type="inferred from homology"/>
<dbReference type="EMBL" id="CP127247">
    <property type="protein sequence ID" value="WIY24823.1"/>
    <property type="molecule type" value="Genomic_DNA"/>
</dbReference>
<dbReference type="RefSeq" id="WP_270918204.1">
    <property type="nucleotide sequence ID" value="NZ_CP127247.1"/>
</dbReference>
<evidence type="ECO:0000313" key="11">
    <source>
        <dbReference type="Proteomes" id="UP001238334"/>
    </source>
</evidence>
<dbReference type="InterPro" id="IPR000192">
    <property type="entry name" value="Aminotrans_V_dom"/>
</dbReference>
<feature type="domain" description="Aminotransferase class V" evidence="9">
    <location>
        <begin position="24"/>
        <end position="394"/>
    </location>
</feature>
<comment type="cofactor">
    <cofactor evidence="1 7">
        <name>pyridoxal 5'-phosphate</name>
        <dbReference type="ChEBI" id="CHEBI:597326"/>
    </cofactor>
</comment>
<dbReference type="PANTHER" id="PTHR43586:SF8">
    <property type="entry name" value="CYSTEINE DESULFURASE 1, CHLOROPLASTIC"/>
    <property type="match status" value="1"/>
</dbReference>
<evidence type="ECO:0000256" key="4">
    <source>
        <dbReference type="ARBA" id="ARBA00022679"/>
    </source>
</evidence>
<organism evidence="10 11">
    <name type="scientific">Parasedimentitalea psychrophila</name>
    <dbReference type="NCBI Taxonomy" id="2997337"/>
    <lineage>
        <taxon>Bacteria</taxon>
        <taxon>Pseudomonadati</taxon>
        <taxon>Pseudomonadota</taxon>
        <taxon>Alphaproteobacteria</taxon>
        <taxon>Rhodobacterales</taxon>
        <taxon>Paracoccaceae</taxon>
        <taxon>Parasedimentitalea</taxon>
    </lineage>
</organism>
<evidence type="ECO:0000256" key="6">
    <source>
        <dbReference type="ARBA" id="ARBA00050776"/>
    </source>
</evidence>
<dbReference type="InterPro" id="IPR015421">
    <property type="entry name" value="PyrdxlP-dep_Trfase_major"/>
</dbReference>
<dbReference type="InterPro" id="IPR020578">
    <property type="entry name" value="Aminotrans_V_PyrdxlP_BS"/>
</dbReference>
<dbReference type="Pfam" id="PF00266">
    <property type="entry name" value="Aminotran_5"/>
    <property type="match status" value="1"/>
</dbReference>
<dbReference type="EC" id="2.8.1.7" evidence="3 8"/>
<dbReference type="InterPro" id="IPR015424">
    <property type="entry name" value="PyrdxlP-dep_Trfase"/>
</dbReference>
<gene>
    <name evidence="10" type="ORF">QPJ95_20355</name>
</gene>
<evidence type="ECO:0000256" key="1">
    <source>
        <dbReference type="ARBA" id="ARBA00001933"/>
    </source>
</evidence>
<dbReference type="PANTHER" id="PTHR43586">
    <property type="entry name" value="CYSTEINE DESULFURASE"/>
    <property type="match status" value="1"/>
</dbReference>
<dbReference type="KEGG" id="ppso:QPJ95_20355"/>